<dbReference type="CDD" id="cd06261">
    <property type="entry name" value="TM_PBP2"/>
    <property type="match status" value="1"/>
</dbReference>
<dbReference type="PROSITE" id="PS50928">
    <property type="entry name" value="ABC_TM1"/>
    <property type="match status" value="1"/>
</dbReference>
<accession>A0A367WSK4</accession>
<keyword evidence="6 9" id="KW-0812">Transmembrane</keyword>
<dbReference type="GO" id="GO:0005886">
    <property type="term" value="C:plasma membrane"/>
    <property type="evidence" value="ECO:0007669"/>
    <property type="project" value="UniProtKB-SubCell"/>
</dbReference>
<evidence type="ECO:0000256" key="6">
    <source>
        <dbReference type="ARBA" id="ARBA00022692"/>
    </source>
</evidence>
<dbReference type="Proteomes" id="UP000252517">
    <property type="component" value="Unassembled WGS sequence"/>
</dbReference>
<evidence type="ECO:0000313" key="13">
    <source>
        <dbReference type="Proteomes" id="UP000252517"/>
    </source>
</evidence>
<keyword evidence="10" id="KW-0997">Cell inner membrane</keyword>
<feature type="transmembrane region" description="Helical" evidence="9">
    <location>
        <begin position="21"/>
        <end position="46"/>
    </location>
</feature>
<evidence type="ECO:0000256" key="9">
    <source>
        <dbReference type="RuleBase" id="RU363032"/>
    </source>
</evidence>
<dbReference type="InterPro" id="IPR011864">
    <property type="entry name" value="Phosphate_PstC"/>
</dbReference>
<dbReference type="PANTHER" id="PTHR30425:SF1">
    <property type="entry name" value="PHOSPHATE TRANSPORT SYSTEM PERMEASE PROTEIN PSTC"/>
    <property type="match status" value="1"/>
</dbReference>
<keyword evidence="3 9" id="KW-0813">Transport</keyword>
<evidence type="ECO:0000256" key="8">
    <source>
        <dbReference type="ARBA" id="ARBA00023136"/>
    </source>
</evidence>
<comment type="subcellular location">
    <subcellularLocation>
        <location evidence="10">Cell inner membrane</location>
        <topology evidence="10">Multi-pass membrane protein</topology>
    </subcellularLocation>
    <subcellularLocation>
        <location evidence="1 9">Cell membrane</location>
        <topology evidence="1 9">Multi-pass membrane protein</topology>
    </subcellularLocation>
</comment>
<dbReference type="GO" id="GO:0005315">
    <property type="term" value="F:phosphate transmembrane transporter activity"/>
    <property type="evidence" value="ECO:0007669"/>
    <property type="project" value="InterPro"/>
</dbReference>
<keyword evidence="7 9" id="KW-1133">Transmembrane helix</keyword>
<evidence type="ECO:0000259" key="11">
    <source>
        <dbReference type="PROSITE" id="PS50928"/>
    </source>
</evidence>
<evidence type="ECO:0000256" key="7">
    <source>
        <dbReference type="ARBA" id="ARBA00022989"/>
    </source>
</evidence>
<evidence type="ECO:0000256" key="1">
    <source>
        <dbReference type="ARBA" id="ARBA00004651"/>
    </source>
</evidence>
<dbReference type="GO" id="GO:0006817">
    <property type="term" value="P:phosphate ion transport"/>
    <property type="evidence" value="ECO:0007669"/>
    <property type="project" value="UniProtKB-KW"/>
</dbReference>
<comment type="similarity">
    <text evidence="2 10">Belongs to the binding-protein-dependent transport system permease family. CysTW subfamily.</text>
</comment>
<organism evidence="12 13">
    <name type="scientific">Thalassospira profundimaris</name>
    <dbReference type="NCBI Taxonomy" id="502049"/>
    <lineage>
        <taxon>Bacteria</taxon>
        <taxon>Pseudomonadati</taxon>
        <taxon>Pseudomonadota</taxon>
        <taxon>Alphaproteobacteria</taxon>
        <taxon>Rhodospirillales</taxon>
        <taxon>Thalassospiraceae</taxon>
        <taxon>Thalassospira</taxon>
    </lineage>
</organism>
<feature type="domain" description="ABC transmembrane type-1" evidence="11">
    <location>
        <begin position="72"/>
        <end position="301"/>
    </location>
</feature>
<dbReference type="EMBL" id="JPWH01000020">
    <property type="protein sequence ID" value="RCK44445.1"/>
    <property type="molecule type" value="Genomic_DNA"/>
</dbReference>
<dbReference type="InterPro" id="IPR035906">
    <property type="entry name" value="MetI-like_sf"/>
</dbReference>
<evidence type="ECO:0000256" key="5">
    <source>
        <dbReference type="ARBA" id="ARBA00022592"/>
    </source>
</evidence>
<evidence type="ECO:0000256" key="2">
    <source>
        <dbReference type="ARBA" id="ARBA00007069"/>
    </source>
</evidence>
<proteinExistence type="inferred from homology"/>
<sequence length="314" mass="33289">MAVSVKQFRPGFDRGFHNLTFGLAMSVLVLLAAILAFLVVGSIPVLQNQGLSFFISSDWNPVTDVYGALPAIIQTLITAVIALVIGVPVSFGIAVFLTELSPGWIARPVGVAIELLAAIPSIIYGMWGLFVFAPTFGAALQRWTMANLAPIPVIGPLFASPPMGIGIFTASIILAIMIVPFITAMMRDVFTTVPAVLKESAYGLGCTRWEVIYRVVLPYCRAGTVGAVMLGLGRALGETMAVTFVIGNSHRLSASIMGPGATISSSIANEFVEADSPLHTSALVTLGLTLFVITFIVLAIARLFLLRLKKQAGH</sequence>
<dbReference type="Gene3D" id="1.10.3720.10">
    <property type="entry name" value="MetI-like"/>
    <property type="match status" value="1"/>
</dbReference>
<dbReference type="SUPFAM" id="SSF161098">
    <property type="entry name" value="MetI-like"/>
    <property type="match status" value="1"/>
</dbReference>
<feature type="transmembrane region" description="Helical" evidence="9">
    <location>
        <begin position="282"/>
        <end position="305"/>
    </location>
</feature>
<feature type="transmembrane region" description="Helical" evidence="9">
    <location>
        <begin position="109"/>
        <end position="133"/>
    </location>
</feature>
<name>A0A367WSK4_9PROT</name>
<dbReference type="InterPro" id="IPR000515">
    <property type="entry name" value="MetI-like"/>
</dbReference>
<keyword evidence="8 9" id="KW-0472">Membrane</keyword>
<reference evidence="12 13" key="1">
    <citation type="submission" date="2014-07" db="EMBL/GenBank/DDBJ databases">
        <title>Draft genome sequence of Thalassospira profundimaris S25-3-2.</title>
        <authorList>
            <person name="Lai Q."/>
            <person name="Shao Z."/>
        </authorList>
    </citation>
    <scope>NUCLEOTIDE SEQUENCE [LARGE SCALE GENOMIC DNA]</scope>
    <source>
        <strain evidence="12 13">S25-3-2</strain>
    </source>
</reference>
<comment type="caution">
    <text evidence="10">Lacks conserved residue(s) required for the propagation of feature annotation.</text>
</comment>
<feature type="transmembrane region" description="Helical" evidence="9">
    <location>
        <begin position="165"/>
        <end position="186"/>
    </location>
</feature>
<dbReference type="NCBIfam" id="TIGR02138">
    <property type="entry name" value="phosphate_pstC"/>
    <property type="match status" value="1"/>
</dbReference>
<keyword evidence="4" id="KW-1003">Cell membrane</keyword>
<dbReference type="PANTHER" id="PTHR30425">
    <property type="entry name" value="PHOSPHATE TRANSPORT SYSTEM PERMEASE PROTEIN PST"/>
    <property type="match status" value="1"/>
</dbReference>
<protein>
    <recommendedName>
        <fullName evidence="10">Phosphate transport system permease protein</fullName>
    </recommendedName>
</protein>
<evidence type="ECO:0000256" key="4">
    <source>
        <dbReference type="ARBA" id="ARBA00022475"/>
    </source>
</evidence>
<dbReference type="AlphaFoldDB" id="A0A367WSK4"/>
<comment type="function">
    <text evidence="10">Part of the binding-protein-dependent transport system for phosphate; probably responsible for the translocation of the substrate across the membrane.</text>
</comment>
<comment type="caution">
    <text evidence="12">The sequence shown here is derived from an EMBL/GenBank/DDBJ whole genome shotgun (WGS) entry which is preliminary data.</text>
</comment>
<evidence type="ECO:0000313" key="12">
    <source>
        <dbReference type="EMBL" id="RCK44445.1"/>
    </source>
</evidence>
<feature type="transmembrane region" description="Helical" evidence="9">
    <location>
        <begin position="66"/>
        <end position="97"/>
    </location>
</feature>
<evidence type="ECO:0000256" key="10">
    <source>
        <dbReference type="RuleBase" id="RU363054"/>
    </source>
</evidence>
<gene>
    <name evidence="12" type="ORF">TH25_19490</name>
</gene>
<evidence type="ECO:0000256" key="3">
    <source>
        <dbReference type="ARBA" id="ARBA00022448"/>
    </source>
</evidence>
<dbReference type="InterPro" id="IPR051124">
    <property type="entry name" value="Phosphate_Transport_Permease"/>
</dbReference>
<dbReference type="Pfam" id="PF00528">
    <property type="entry name" value="BPD_transp_1"/>
    <property type="match status" value="1"/>
</dbReference>
<keyword evidence="5 10" id="KW-0592">Phosphate transport</keyword>